<comment type="caution">
    <text evidence="3">The sequence shown here is derived from an EMBL/GenBank/DDBJ whole genome shotgun (WGS) entry which is preliminary data.</text>
</comment>
<evidence type="ECO:0000256" key="1">
    <source>
        <dbReference type="SAM" id="MobiDB-lite"/>
    </source>
</evidence>
<accession>A0A9D4TKR4</accession>
<keyword evidence="4" id="KW-1185">Reference proteome</keyword>
<feature type="region of interest" description="Disordered" evidence="1">
    <location>
        <begin position="302"/>
        <end position="338"/>
    </location>
</feature>
<dbReference type="InterPro" id="IPR011722">
    <property type="entry name" value="Hemimethylated_DNA-bd_dom"/>
</dbReference>
<reference evidence="3" key="2">
    <citation type="submission" date="2020-11" db="EMBL/GenBank/DDBJ databases">
        <authorList>
            <person name="Cecchin M."/>
            <person name="Marcolungo L."/>
            <person name="Rossato M."/>
            <person name="Girolomoni L."/>
            <person name="Cosentino E."/>
            <person name="Cuine S."/>
            <person name="Li-Beisson Y."/>
            <person name="Delledonne M."/>
            <person name="Ballottari M."/>
        </authorList>
    </citation>
    <scope>NUCLEOTIDE SEQUENCE</scope>
    <source>
        <strain evidence="3">211/11P</strain>
        <tissue evidence="3">Whole cell</tissue>
    </source>
</reference>
<sequence length="338" mass="37436">MVRHSNPEAVWSLDSLFGSSRSTPLALLSQVACVSKMSAKPSNRLAVALFRTMLKWSRSNADVPFSLRTGDLAVLAPTLRRQRSNTNTSGASALAAPLFSTSASLLQHYAEMGAAAVPLIARAEYDACRTAAARSDEEQAEATAAALDRGLECVRLLHTVYHQQLTAMRDMRQDRSDKTGVKFAVGQTFIHKKYGYRGVVYGWDRQCQRDDDWLKAMNVTNPNQPFYYCLPDETDCTRLFGGVRITKYCAQDNIQAISDTRIVHRALDAHFVAYSPTLSRYIPVKKTQYEYPDQYEAEDAAPVGDDANLLAQPEVEPSPATRLRSGRSKGRGFVSVKA</sequence>
<dbReference type="Pfam" id="PF08755">
    <property type="entry name" value="YccV-like"/>
    <property type="match status" value="1"/>
</dbReference>
<evidence type="ECO:0000313" key="4">
    <source>
        <dbReference type="Proteomes" id="UP001055712"/>
    </source>
</evidence>
<dbReference type="Gene3D" id="2.30.30.390">
    <property type="entry name" value="Hemimethylated DNA-binding domain"/>
    <property type="match status" value="1"/>
</dbReference>
<dbReference type="EMBL" id="SIDB01000009">
    <property type="protein sequence ID" value="KAI3428228.1"/>
    <property type="molecule type" value="Genomic_DNA"/>
</dbReference>
<dbReference type="SUPFAM" id="SSF141255">
    <property type="entry name" value="YccV-like"/>
    <property type="match status" value="1"/>
</dbReference>
<dbReference type="PANTHER" id="PTHR48439:SF1">
    <property type="entry name" value="HEMIMETHYLATED DNA-BINDING DOMAIN-CONTAINING PROTEIN"/>
    <property type="match status" value="1"/>
</dbReference>
<dbReference type="SMART" id="SM00992">
    <property type="entry name" value="YccV-like"/>
    <property type="match status" value="1"/>
</dbReference>
<dbReference type="OrthoDB" id="28868at2759"/>
<proteinExistence type="predicted"/>
<organism evidence="3 4">
    <name type="scientific">Chlorella vulgaris</name>
    <name type="common">Green alga</name>
    <dbReference type="NCBI Taxonomy" id="3077"/>
    <lineage>
        <taxon>Eukaryota</taxon>
        <taxon>Viridiplantae</taxon>
        <taxon>Chlorophyta</taxon>
        <taxon>core chlorophytes</taxon>
        <taxon>Trebouxiophyceae</taxon>
        <taxon>Chlorellales</taxon>
        <taxon>Chlorellaceae</taxon>
        <taxon>Chlorella clade</taxon>
        <taxon>Chlorella</taxon>
    </lineage>
</organism>
<evidence type="ECO:0000259" key="2">
    <source>
        <dbReference type="SMART" id="SM00992"/>
    </source>
</evidence>
<name>A0A9D4TKR4_CHLVU</name>
<dbReference type="GO" id="GO:0003677">
    <property type="term" value="F:DNA binding"/>
    <property type="evidence" value="ECO:0007669"/>
    <property type="project" value="InterPro"/>
</dbReference>
<dbReference type="AlphaFoldDB" id="A0A9D4TKR4"/>
<dbReference type="NCBIfam" id="TIGR02097">
    <property type="entry name" value="yccV"/>
    <property type="match status" value="1"/>
</dbReference>
<dbReference type="InterPro" id="IPR053189">
    <property type="entry name" value="Clp_protease_adapter_ClpF"/>
</dbReference>
<reference evidence="3" key="1">
    <citation type="journal article" date="2019" name="Plant J.">
        <title>Chlorella vulgaris genome assembly and annotation reveals the molecular basis for metabolic acclimation to high light conditions.</title>
        <authorList>
            <person name="Cecchin M."/>
            <person name="Marcolungo L."/>
            <person name="Rossato M."/>
            <person name="Girolomoni L."/>
            <person name="Cosentino E."/>
            <person name="Cuine S."/>
            <person name="Li-Beisson Y."/>
            <person name="Delledonne M."/>
            <person name="Ballottari M."/>
        </authorList>
    </citation>
    <scope>NUCLEOTIDE SEQUENCE</scope>
    <source>
        <strain evidence="3">211/11P</strain>
    </source>
</reference>
<gene>
    <name evidence="3" type="ORF">D9Q98_006608</name>
</gene>
<protein>
    <recommendedName>
        <fullName evidence="2">Hemimethylated DNA-binding domain-containing protein</fullName>
    </recommendedName>
</protein>
<dbReference type="PANTHER" id="PTHR48439">
    <property type="entry name" value="HEMIMETHYLATED DNA-BINDING DOMAIN-CONTAINING PROTEIN"/>
    <property type="match status" value="1"/>
</dbReference>
<dbReference type="InterPro" id="IPR036623">
    <property type="entry name" value="Hemimethylated_DNA-bd_sf"/>
</dbReference>
<evidence type="ECO:0000313" key="3">
    <source>
        <dbReference type="EMBL" id="KAI3428228.1"/>
    </source>
</evidence>
<dbReference type="Proteomes" id="UP001055712">
    <property type="component" value="Unassembled WGS sequence"/>
</dbReference>
<feature type="domain" description="Hemimethylated DNA-binding" evidence="2">
    <location>
        <begin position="180"/>
        <end position="284"/>
    </location>
</feature>